<gene>
    <name evidence="2" type="ORF">DS421_19g665120</name>
</gene>
<evidence type="ECO:0000313" key="2">
    <source>
        <dbReference type="EMBL" id="QHN78869.1"/>
    </source>
</evidence>
<protein>
    <submittedName>
        <fullName evidence="2">Uncharacterized protein</fullName>
    </submittedName>
</protein>
<name>A0A6B9VBD4_ARAHY</name>
<sequence length="222" mass="24344">MEGEVIPLCFCKNLTGTLVPSCASSFEKERGVEGAEKSCHRCTTPQRHLRVVLGPWRETTPPSRHRRTAHEPLSSNRTTKRERKPVLPPSPRPATVACSVATPGGGWPSFYGRRDPLPFQLPSLGPAATAGRMAAAAGRMAALTDLLAAIYACCCIARAPRRRRCHQKPPLKPRSAWLYSHCEFSYCTPPSEPPSHCYRLCSEPLLQGVLLSLRLLGLVVPL</sequence>
<accession>A0A6B9VBD4</accession>
<organism evidence="2 3">
    <name type="scientific">Arachis hypogaea</name>
    <name type="common">Peanut</name>
    <dbReference type="NCBI Taxonomy" id="3818"/>
    <lineage>
        <taxon>Eukaryota</taxon>
        <taxon>Viridiplantae</taxon>
        <taxon>Streptophyta</taxon>
        <taxon>Embryophyta</taxon>
        <taxon>Tracheophyta</taxon>
        <taxon>Spermatophyta</taxon>
        <taxon>Magnoliopsida</taxon>
        <taxon>eudicotyledons</taxon>
        <taxon>Gunneridae</taxon>
        <taxon>Pentapetalae</taxon>
        <taxon>rosids</taxon>
        <taxon>fabids</taxon>
        <taxon>Fabales</taxon>
        <taxon>Fabaceae</taxon>
        <taxon>Papilionoideae</taxon>
        <taxon>50 kb inversion clade</taxon>
        <taxon>dalbergioids sensu lato</taxon>
        <taxon>Dalbergieae</taxon>
        <taxon>Pterocarpus clade</taxon>
        <taxon>Arachis</taxon>
    </lineage>
</organism>
<dbReference type="EMBL" id="CP031001">
    <property type="protein sequence ID" value="QHN78869.1"/>
    <property type="molecule type" value="Genomic_DNA"/>
</dbReference>
<dbReference type="Proteomes" id="UP000464620">
    <property type="component" value="Chromosome B09"/>
</dbReference>
<evidence type="ECO:0000256" key="1">
    <source>
        <dbReference type="SAM" id="MobiDB-lite"/>
    </source>
</evidence>
<feature type="region of interest" description="Disordered" evidence="1">
    <location>
        <begin position="56"/>
        <end position="95"/>
    </location>
</feature>
<proteinExistence type="predicted"/>
<dbReference type="AlphaFoldDB" id="A0A6B9VBD4"/>
<reference evidence="2 3" key="1">
    <citation type="submission" date="2020-01" db="EMBL/GenBank/DDBJ databases">
        <title>Genome sequence of Arachis hypogaea, cultivar Shitouqi.</title>
        <authorList>
            <person name="Zhuang W."/>
            <person name="Chen H."/>
            <person name="Varshney R."/>
            <person name="Wang D."/>
            <person name="Ming R."/>
        </authorList>
    </citation>
    <scope>NUCLEOTIDE SEQUENCE [LARGE SCALE GENOMIC DNA]</scope>
    <source>
        <tissue evidence="2">Young leaf</tissue>
    </source>
</reference>
<evidence type="ECO:0000313" key="3">
    <source>
        <dbReference type="Proteomes" id="UP000464620"/>
    </source>
</evidence>